<feature type="region of interest" description="Disordered" evidence="3">
    <location>
        <begin position="2188"/>
        <end position="2258"/>
    </location>
</feature>
<dbReference type="InterPro" id="IPR026791">
    <property type="entry name" value="DOCK"/>
</dbReference>
<dbReference type="InterPro" id="IPR027007">
    <property type="entry name" value="C2_DOCK-type_domain"/>
</dbReference>
<dbReference type="InterPro" id="IPR046773">
    <property type="entry name" value="DOCKER_Lobe_C"/>
</dbReference>
<feature type="region of interest" description="Disordered" evidence="3">
    <location>
        <begin position="305"/>
        <end position="334"/>
    </location>
</feature>
<reference evidence="6 7" key="1">
    <citation type="submission" date="2023-11" db="EMBL/GenBank/DDBJ databases">
        <title>Dfirmibasis_genome.</title>
        <authorList>
            <person name="Edelbroek B."/>
            <person name="Kjellin J."/>
            <person name="Jerlstrom-Hultqvist J."/>
            <person name="Soderbom F."/>
        </authorList>
    </citation>
    <scope>NUCLEOTIDE SEQUENCE [LARGE SCALE GENOMIC DNA]</scope>
    <source>
        <strain evidence="6 7">TNS-C-14</strain>
    </source>
</reference>
<feature type="compositionally biased region" description="Low complexity" evidence="3">
    <location>
        <begin position="605"/>
        <end position="625"/>
    </location>
</feature>
<protein>
    <recommendedName>
        <fullName evidence="8">DOCK family protein</fullName>
    </recommendedName>
</protein>
<organism evidence="6 7">
    <name type="scientific">Dictyostelium firmibasis</name>
    <dbReference type="NCBI Taxonomy" id="79012"/>
    <lineage>
        <taxon>Eukaryota</taxon>
        <taxon>Amoebozoa</taxon>
        <taxon>Evosea</taxon>
        <taxon>Eumycetozoa</taxon>
        <taxon>Dictyostelia</taxon>
        <taxon>Dictyosteliales</taxon>
        <taxon>Dictyosteliaceae</taxon>
        <taxon>Dictyostelium</taxon>
    </lineage>
</organism>
<feature type="domain" description="DOCKER" evidence="5">
    <location>
        <begin position="1716"/>
        <end position="2157"/>
    </location>
</feature>
<evidence type="ECO:0000259" key="5">
    <source>
        <dbReference type="PROSITE" id="PS51651"/>
    </source>
</evidence>
<evidence type="ECO:0000313" key="6">
    <source>
        <dbReference type="EMBL" id="KAK5577362.1"/>
    </source>
</evidence>
<feature type="compositionally biased region" description="Low complexity" evidence="3">
    <location>
        <begin position="305"/>
        <end position="333"/>
    </location>
</feature>
<dbReference type="InterPro" id="IPR027357">
    <property type="entry name" value="DOCKER_dom"/>
</dbReference>
<dbReference type="Gene3D" id="1.20.58.740">
    <property type="match status" value="1"/>
</dbReference>
<proteinExistence type="inferred from homology"/>
<dbReference type="InterPro" id="IPR035892">
    <property type="entry name" value="C2_domain_sf"/>
</dbReference>
<dbReference type="Pfam" id="PF14429">
    <property type="entry name" value="DOCK-C2"/>
    <property type="match status" value="1"/>
</dbReference>
<dbReference type="Pfam" id="PF06920">
    <property type="entry name" value="DHR-2_Lobe_A"/>
    <property type="match status" value="1"/>
</dbReference>
<feature type="compositionally biased region" description="Gly residues" evidence="3">
    <location>
        <begin position="1387"/>
        <end position="1398"/>
    </location>
</feature>
<feature type="region of interest" description="Disordered" evidence="3">
    <location>
        <begin position="1374"/>
        <end position="1489"/>
    </location>
</feature>
<feature type="region of interest" description="Disordered" evidence="3">
    <location>
        <begin position="605"/>
        <end position="632"/>
    </location>
</feature>
<dbReference type="FunFam" id="1.25.40.410:FF:000002">
    <property type="entry name" value="Dedicator of cytokinesis protein 7"/>
    <property type="match status" value="1"/>
</dbReference>
<dbReference type="InterPro" id="IPR046770">
    <property type="entry name" value="DOCKER_Lobe_B"/>
</dbReference>
<dbReference type="CDD" id="cd11684">
    <property type="entry name" value="DHR2_DOCK"/>
    <property type="match status" value="1"/>
</dbReference>
<comment type="similarity">
    <text evidence="2">Belongs to the DOCK family.</text>
</comment>
<feature type="compositionally biased region" description="Polar residues" evidence="3">
    <location>
        <begin position="15"/>
        <end position="27"/>
    </location>
</feature>
<accession>A0AAN7TW73</accession>
<dbReference type="PANTHER" id="PTHR23317">
    <property type="entry name" value="DEDICATOR OF CYTOKINESIS DOCK"/>
    <property type="match status" value="1"/>
</dbReference>
<dbReference type="EMBL" id="JAVFKY010000004">
    <property type="protein sequence ID" value="KAK5577362.1"/>
    <property type="molecule type" value="Genomic_DNA"/>
</dbReference>
<dbReference type="PROSITE" id="PS51651">
    <property type="entry name" value="DOCKER"/>
    <property type="match status" value="1"/>
</dbReference>
<dbReference type="Gene3D" id="2.60.40.150">
    <property type="entry name" value="C2 domain"/>
    <property type="match status" value="1"/>
</dbReference>
<feature type="domain" description="C2 DOCK-type" evidence="4">
    <location>
        <begin position="663"/>
        <end position="833"/>
    </location>
</feature>
<feature type="compositionally biased region" description="Polar residues" evidence="3">
    <location>
        <begin position="2232"/>
        <end position="2258"/>
    </location>
</feature>
<dbReference type="Proteomes" id="UP001344447">
    <property type="component" value="Unassembled WGS sequence"/>
</dbReference>
<feature type="region of interest" description="Disordered" evidence="3">
    <location>
        <begin position="1"/>
        <end position="69"/>
    </location>
</feature>
<keyword evidence="7" id="KW-1185">Reference proteome</keyword>
<dbReference type="InterPro" id="IPR043161">
    <property type="entry name" value="DOCK_C_lobe_A"/>
</dbReference>
<sequence>MEGKKVSTFLKSRKSTGGSSMNLTGSNNSQTLPTSMSSSTSSSSSSSPNSSILSQSIASSNGSSGNISVTNSTNDLAQFNETYQKRNTRQIPSILLEDEIEKEEDYPFDFERYYYESKEINREVSRELVVIPDDATQNQIENLPKENRIKSNPFDYKENKNQHIDDCIKFYSNNTWKSLKTFNYYKNETPGAIIQQLTEERIEFKTEPIVNINNLNSNVNISISQAQKIASEAALEAKLAPQQQTPQQQQMAALQFQQQQNLKEVNYLSQQHQYQIQNTLKTDKPDKLHLHYLERQFRKEKVLINNNSSNSNNNNNNNNNNNGENNGENNENNTELGLYSYFTLSEPTVQYQEPTPYQNEKKRIVQVTFKDLSFKFWDGDDEPEPFYCSMYLYDIHKKVRLSETFYFDFINDKSFKMTTSHITTSSGASSKDIVVDDVTLAKSAIFNVTARSSSELENIYLILKVEKVLTGDLEDHSEPYIKMNLKEKEKDKFKESIKSSCTRLGAFRQAFCWGCVPVFEEGVGEDTPIRPLYRHRSEMTDSSMLDSTLSEGSKSASVKKLKIIPGQCLVDIKEILPNDQQSPYLNNKKYILNSSLVKVDLPQLEQPQQTTQTTTTTTTTTEQTTNPIQQPGKIPLNIGIENIIKECHEFSSNQRFEINTEFVNNLYLYPETLNLSNRSGSFAARNLTCKIQLLETDENPLCPEGLKAIYGKSKTQSFNSKAYTQVTYHSKSPVFNDEIKIRLPLSPSPSLHILFTFYHIACQKSSGGGDLVDQPVAYGVLPIIQYGKMIGDEVFNLPLAYEFPSRYTRRDQEATIKYIDNKKQIFQVRSKLVSSIHSTDDYLNSFFNNISQFAFINNCLASPGLSPTPTNSLTPSITSPSILTSPTISPQSSTSTSNLAISAAATTMATTTTTASTSASNLSPSNSTMEQLIKSIKLLPSSKLECIIQFFPILMNQLFRLMTNQQHSSELSMVTFITIGEILSMVNDVSGTISDRYVKYVFSNVTNLPGSNIEFLPTYEVLIKTWLELVRFQEQNSENILRFSRFFFQVIHKSMALSLIERNKREENKTRKGRFVGVRPQLAKLISILRWESSTRAKHTFKLAKELIRSLAGFISSLISIADRGYVFKTIDRAVNDFTHNNNQGGGENEMEIYELKFEFLRIICQNDYFVQLNIPLPFRIDSTLKLNNILSCSKHFLSDLLLNNISAGIGSKIPLIRMDAANSLRDTLTRLEMDTRWFDQSNKQRIVGVFIPYLTIVVNNWDNIKDDSFIMKRNILVSFVYLLKTIHINLIKIWWREEPKAKYVTLFDILNQCLEIFEFVGKEILMDKVESSTSLRTSTAKSILEDFYSNSRNSPYGSKKLYNRSLREKRVDSRKSVLENNYSSGNIGGSGGSGGSGNNSVSGSPSSSTILINSTSNTNLSSSFMTSSGGSGYSSKSGGSGGSLVESLNGSVSGYSNSNNNNNNGSTYSPSTREISSGGTLRNEKRMKSTLAQNKINVSDYDDRLESHLALEVGSVVLDVVDEFMCEYDRDLKTSHYFDVIEKIFNLLHSMLKKNQPVQLVPKLYATLRQFIYRFPKILFENNNSFCLDLCNAVIRHCNSVNQTTREEASAFTYILFRKNFEQTKKNFVRTKTQVTIGLSTIVKSINDDYFLKKSLDTINSYANAQADKAGTKSFSKQIEELTKRLHTFVIDNIKINNHRDDPEMVADLYHRIADNNKSNADTRICWLQGLADFHRTQENYVEAAQCYLHMSSLVAEYLSLIGKPIPTINGSSNFMAINKNSLEESHTFIEREEDGADDNQSFTLDFFLKLVQEAISLLKESEYYEIANLVYKLLLPVHEEHLNYQELARCHGDLQDIFKRIVECTNTQSRMLGSYYRVGLYGKRFEEMNGKEFIYKEPKITRLVEIKDRLKSLYSKKLSVPEDSIVIIEGSTVDISTIEQDAAKCYLQITSVVPYFTEEELVGRRTPFDRIVHLNRFIFETPFIESGAGRANSIAEQYKRKTILKTSTYFPYTKKRIAVVSKQEIILSPIENSIETIDQRAEAIANEVRSKVPNPKTLQQVLQGTLRLQVNIGPQEVCRVFLASDPTSGAYNYPVDQIKKLKKSLSLFLGSCSEALFINKGLVENQSSQEFQEEMEQGYVQLTDLMESLGVLPPEGSYYPTLNNNSNINGSSNNLGGSGSPIIQLNSSVIGSSSGNNTPTKSHNRNSSNPNRNSTGSGSTISLENEDDSTFNNLLSTSHASRKSFTQRLSSGFKSD</sequence>
<gene>
    <name evidence="6" type="ORF">RB653_002303</name>
</gene>
<dbReference type="InterPro" id="IPR043162">
    <property type="entry name" value="DOCK_C_lobe_C"/>
</dbReference>
<dbReference type="InterPro" id="IPR046769">
    <property type="entry name" value="DOCKER_Lobe_A"/>
</dbReference>
<feature type="compositionally biased region" description="Low complexity" evidence="3">
    <location>
        <begin position="1399"/>
        <end position="1472"/>
    </location>
</feature>
<dbReference type="PROSITE" id="PS51650">
    <property type="entry name" value="C2_DOCK"/>
    <property type="match status" value="1"/>
</dbReference>
<dbReference type="GO" id="GO:0005085">
    <property type="term" value="F:guanyl-nucleotide exchange factor activity"/>
    <property type="evidence" value="ECO:0007669"/>
    <property type="project" value="UniProtKB-KW"/>
</dbReference>
<keyword evidence="1" id="KW-0344">Guanine-nucleotide releasing factor</keyword>
<dbReference type="Gene3D" id="1.25.40.410">
    <property type="match status" value="1"/>
</dbReference>
<evidence type="ECO:0000313" key="7">
    <source>
        <dbReference type="Proteomes" id="UP001344447"/>
    </source>
</evidence>
<feature type="compositionally biased region" description="Low complexity" evidence="3">
    <location>
        <begin position="28"/>
        <end position="69"/>
    </location>
</feature>
<feature type="compositionally biased region" description="Low complexity" evidence="3">
    <location>
        <begin position="2207"/>
        <end position="2222"/>
    </location>
</feature>
<dbReference type="Pfam" id="PF20422">
    <property type="entry name" value="DHR-2_Lobe_B"/>
    <property type="match status" value="1"/>
</dbReference>
<feature type="compositionally biased region" description="Low complexity" evidence="3">
    <location>
        <begin position="2188"/>
        <end position="2199"/>
    </location>
</feature>
<evidence type="ECO:0000256" key="3">
    <source>
        <dbReference type="SAM" id="MobiDB-lite"/>
    </source>
</evidence>
<evidence type="ECO:0000259" key="4">
    <source>
        <dbReference type="PROSITE" id="PS51650"/>
    </source>
</evidence>
<evidence type="ECO:0000256" key="1">
    <source>
        <dbReference type="ARBA" id="ARBA00022658"/>
    </source>
</evidence>
<comment type="caution">
    <text evidence="6">The sequence shown here is derived from an EMBL/GenBank/DDBJ whole genome shotgun (WGS) entry which is preliminary data.</text>
</comment>
<evidence type="ECO:0000256" key="2">
    <source>
        <dbReference type="PROSITE-ProRule" id="PRU00983"/>
    </source>
</evidence>
<dbReference type="PANTHER" id="PTHR23317:SF108">
    <property type="entry name" value="DOCK FAMILY PROTEIN"/>
    <property type="match status" value="1"/>
</dbReference>
<name>A0AAN7TW73_9MYCE</name>
<dbReference type="GO" id="GO:0007264">
    <property type="term" value="P:small GTPase-mediated signal transduction"/>
    <property type="evidence" value="ECO:0007669"/>
    <property type="project" value="InterPro"/>
</dbReference>
<evidence type="ECO:0008006" key="8">
    <source>
        <dbReference type="Google" id="ProtNLM"/>
    </source>
</evidence>
<dbReference type="Pfam" id="PF20421">
    <property type="entry name" value="DHR-2_Lobe_C"/>
    <property type="match status" value="1"/>
</dbReference>